<dbReference type="AlphaFoldDB" id="A0A0Q3HY57"/>
<proteinExistence type="predicted"/>
<evidence type="ECO:0000313" key="2">
    <source>
        <dbReference type="Proteomes" id="UP000051562"/>
    </source>
</evidence>
<reference evidence="1 2" key="1">
    <citation type="submission" date="2015-10" db="EMBL/GenBank/DDBJ databases">
        <title>Draft genome of Bosea thiooxidans.</title>
        <authorList>
            <person name="Wang X."/>
        </authorList>
    </citation>
    <scope>NUCLEOTIDE SEQUENCE [LARGE SCALE GENOMIC DNA]</scope>
    <source>
        <strain evidence="1 2">CGMCC 9174</strain>
    </source>
</reference>
<keyword evidence="2" id="KW-1185">Reference proteome</keyword>
<name>A0A0Q3HY57_9HYPH</name>
<organism evidence="1 2">
    <name type="scientific">Bosea thiooxidans</name>
    <dbReference type="NCBI Taxonomy" id="53254"/>
    <lineage>
        <taxon>Bacteria</taxon>
        <taxon>Pseudomonadati</taxon>
        <taxon>Pseudomonadota</taxon>
        <taxon>Alphaproteobacteria</taxon>
        <taxon>Hyphomicrobiales</taxon>
        <taxon>Boseaceae</taxon>
        <taxon>Bosea</taxon>
    </lineage>
</organism>
<accession>A0A0Q3HY57</accession>
<evidence type="ECO:0008006" key="3">
    <source>
        <dbReference type="Google" id="ProtNLM"/>
    </source>
</evidence>
<gene>
    <name evidence="1" type="ORF">ARD30_25415</name>
</gene>
<protein>
    <recommendedName>
        <fullName evidence="3">LysR substrate binding domain-containing protein</fullName>
    </recommendedName>
</protein>
<dbReference type="EMBL" id="LMAR01000094">
    <property type="protein sequence ID" value="KQK27727.1"/>
    <property type="molecule type" value="Genomic_DNA"/>
</dbReference>
<dbReference type="SUPFAM" id="SSF53850">
    <property type="entry name" value="Periplasmic binding protein-like II"/>
    <property type="match status" value="1"/>
</dbReference>
<sequence length="152" mass="16811">MAKVATGTTRRSALSEPQPAALGQSANFRLWRRFDLCVRRSLFLFQPLSIRVARIEHIPQPISDEVDGYDNAQQRDAWILTDAGFIHANLPTAPKYEVDQISCAAALAAAGLGIIALPTMTFAMFNADELTVVPLVAPLVAQRAPRRRLAWW</sequence>
<comment type="caution">
    <text evidence="1">The sequence shown here is derived from an EMBL/GenBank/DDBJ whole genome shotgun (WGS) entry which is preliminary data.</text>
</comment>
<evidence type="ECO:0000313" key="1">
    <source>
        <dbReference type="EMBL" id="KQK27727.1"/>
    </source>
</evidence>
<dbReference type="Proteomes" id="UP000051562">
    <property type="component" value="Unassembled WGS sequence"/>
</dbReference>